<dbReference type="Proteomes" id="UP001519460">
    <property type="component" value="Unassembled WGS sequence"/>
</dbReference>
<dbReference type="EMBL" id="JACVVK020000513">
    <property type="protein sequence ID" value="KAK7469542.1"/>
    <property type="molecule type" value="Genomic_DNA"/>
</dbReference>
<proteinExistence type="predicted"/>
<protein>
    <submittedName>
        <fullName evidence="2">Uncharacterized protein</fullName>
    </submittedName>
</protein>
<feature type="non-terminal residue" evidence="2">
    <location>
        <position position="91"/>
    </location>
</feature>
<accession>A0ABD0JBC3</accession>
<dbReference type="AlphaFoldDB" id="A0ABD0JBC3"/>
<gene>
    <name evidence="2" type="ORF">BaRGS_00036448</name>
</gene>
<evidence type="ECO:0000256" key="1">
    <source>
        <dbReference type="SAM" id="MobiDB-lite"/>
    </source>
</evidence>
<sequence length="91" mass="10217">ISVNRESCCPWLSFSLLPGKRTTRFVETSRCQLCASFLPWVFSFCSQQQKPKKRPSVCLIGPVQRSLTRSVPRTAKCSPTPACLKPTRKTA</sequence>
<comment type="caution">
    <text evidence="2">The sequence shown here is derived from an EMBL/GenBank/DDBJ whole genome shotgun (WGS) entry which is preliminary data.</text>
</comment>
<reference evidence="2 3" key="1">
    <citation type="journal article" date="2023" name="Sci. Data">
        <title>Genome assembly of the Korean intertidal mud-creeper Batillaria attramentaria.</title>
        <authorList>
            <person name="Patra A.K."/>
            <person name="Ho P.T."/>
            <person name="Jun S."/>
            <person name="Lee S.J."/>
            <person name="Kim Y."/>
            <person name="Won Y.J."/>
        </authorList>
    </citation>
    <scope>NUCLEOTIDE SEQUENCE [LARGE SCALE GENOMIC DNA]</scope>
    <source>
        <strain evidence="2">Wonlab-2016</strain>
    </source>
</reference>
<organism evidence="2 3">
    <name type="scientific">Batillaria attramentaria</name>
    <dbReference type="NCBI Taxonomy" id="370345"/>
    <lineage>
        <taxon>Eukaryota</taxon>
        <taxon>Metazoa</taxon>
        <taxon>Spiralia</taxon>
        <taxon>Lophotrochozoa</taxon>
        <taxon>Mollusca</taxon>
        <taxon>Gastropoda</taxon>
        <taxon>Caenogastropoda</taxon>
        <taxon>Sorbeoconcha</taxon>
        <taxon>Cerithioidea</taxon>
        <taxon>Batillariidae</taxon>
        <taxon>Batillaria</taxon>
    </lineage>
</organism>
<evidence type="ECO:0000313" key="2">
    <source>
        <dbReference type="EMBL" id="KAK7469542.1"/>
    </source>
</evidence>
<name>A0ABD0JBC3_9CAEN</name>
<keyword evidence="3" id="KW-1185">Reference proteome</keyword>
<evidence type="ECO:0000313" key="3">
    <source>
        <dbReference type="Proteomes" id="UP001519460"/>
    </source>
</evidence>
<feature type="region of interest" description="Disordered" evidence="1">
    <location>
        <begin position="71"/>
        <end position="91"/>
    </location>
</feature>
<feature type="non-terminal residue" evidence="2">
    <location>
        <position position="1"/>
    </location>
</feature>